<evidence type="ECO:0000313" key="12">
    <source>
        <dbReference type="EMBL" id="CAG7597931.1"/>
    </source>
</evidence>
<dbReference type="Proteomes" id="UP000837675">
    <property type="component" value="Unassembled WGS sequence"/>
</dbReference>
<dbReference type="GO" id="GO:0005524">
    <property type="term" value="F:ATP binding"/>
    <property type="evidence" value="ECO:0007669"/>
    <property type="project" value="UniProtKB-KW"/>
</dbReference>
<feature type="transmembrane region" description="Helical" evidence="9">
    <location>
        <begin position="161"/>
        <end position="180"/>
    </location>
</feature>
<dbReference type="GO" id="GO:0005886">
    <property type="term" value="C:plasma membrane"/>
    <property type="evidence" value="ECO:0007669"/>
    <property type="project" value="UniProtKB-SubCell"/>
</dbReference>
<dbReference type="PROSITE" id="PS50893">
    <property type="entry name" value="ABC_TRANSPORTER_2"/>
    <property type="match status" value="1"/>
</dbReference>
<evidence type="ECO:0000259" key="10">
    <source>
        <dbReference type="PROSITE" id="PS50893"/>
    </source>
</evidence>
<protein>
    <submittedName>
        <fullName evidence="12">Type I secretion system permease/ATPase AprD</fullName>
    </submittedName>
</protein>
<dbReference type="GO" id="GO:0030253">
    <property type="term" value="P:protein secretion by the type I secretion system"/>
    <property type="evidence" value="ECO:0007669"/>
    <property type="project" value="InterPro"/>
</dbReference>
<evidence type="ECO:0000256" key="9">
    <source>
        <dbReference type="SAM" id="Phobius"/>
    </source>
</evidence>
<dbReference type="InterPro" id="IPR010128">
    <property type="entry name" value="ATPase_T1SS_PrtD-like"/>
</dbReference>
<keyword evidence="2" id="KW-0813">Transport</keyword>
<evidence type="ECO:0000256" key="8">
    <source>
        <dbReference type="ARBA" id="ARBA00023136"/>
    </source>
</evidence>
<sequence length="573" mass="62589">MMQRNSSQSNFGLTPLKEALLACRVMVKYILVCGFITNILLLSSSIYSMQVLDRVLSSGSVETLVMLTIVVIIALVLLSLIQGARSFAMTMMGSWFEDKLSKSVFTNSIRSALESKANANSQQMRDLQTVKTYLTSPGLISIMDTPWAIIFIIVLFILHTYLGLLAIMGSIIILAMGIVADRSTKPLIEANNEEFIRSMKQVDQATRNAEIIEVMGLLKNVNESWNKINDRVQTTQSLSNKRQAVFAETTKFVRLILQICVTGMGAYLVLRGELSSGAMIASSSLVSRALAPFEAAINSWKGYLNCRKAYDRLDKAFVRYVDADNAMSLPVPEGKISVENIYFAPPESQKHIIKGINFVIEPGDVLAIMGNSGSGKTSLAKLMVGAWQPVMGSVRIDGASIKDWNRQELGQHIGYLPQDIELFNGTVKENIARMNPNANAEDVVMAAQLAGVHDMILQLPKGYDTEIGMDGSTLSGGQKQRIGLARTFFGDPKIIVLDEPNASLDGYGEAALAAAIELAKEKKITVVIISHRTPILSLANKILMVKDGMVAAFGPKEQVLKQIKRSSADSIAI</sequence>
<dbReference type="SMART" id="SM00382">
    <property type="entry name" value="AAA"/>
    <property type="match status" value="1"/>
</dbReference>
<dbReference type="InterPro" id="IPR017871">
    <property type="entry name" value="ABC_transporter-like_CS"/>
</dbReference>
<reference evidence="12" key="1">
    <citation type="submission" date="2021-06" db="EMBL/GenBank/DDBJ databases">
        <authorList>
            <person name="Nardi T."/>
            <person name="Nardi T."/>
        </authorList>
    </citation>
    <scope>NUCLEOTIDE SEQUENCE</scope>
</reference>
<comment type="caution">
    <text evidence="12">The sequence shown here is derived from an EMBL/GenBank/DDBJ whole genome shotgun (WGS) entry which is preliminary data.</text>
</comment>
<dbReference type="PANTHER" id="PTHR43394">
    <property type="entry name" value="ATP-DEPENDENT PERMEASE MDL1, MITOCHONDRIAL"/>
    <property type="match status" value="1"/>
</dbReference>
<name>A0A8S4C1W4_9ACAR</name>
<feature type="transmembrane region" description="Helical" evidence="9">
    <location>
        <begin position="63"/>
        <end position="81"/>
    </location>
</feature>
<keyword evidence="4 9" id="KW-0812">Transmembrane</keyword>
<feature type="domain" description="ABC transmembrane type-1" evidence="11">
    <location>
        <begin position="30"/>
        <end position="305"/>
    </location>
</feature>
<dbReference type="GO" id="GO:0016887">
    <property type="term" value="F:ATP hydrolysis activity"/>
    <property type="evidence" value="ECO:0007669"/>
    <property type="project" value="InterPro"/>
</dbReference>
<dbReference type="PANTHER" id="PTHR43394:SF1">
    <property type="entry name" value="ATP-BINDING CASSETTE SUB-FAMILY B MEMBER 10, MITOCHONDRIAL"/>
    <property type="match status" value="1"/>
</dbReference>
<dbReference type="Pfam" id="PF00005">
    <property type="entry name" value="ABC_tran"/>
    <property type="match status" value="1"/>
</dbReference>
<dbReference type="AlphaFoldDB" id="A0A8S4C1W4"/>
<evidence type="ECO:0000256" key="1">
    <source>
        <dbReference type="ARBA" id="ARBA00004651"/>
    </source>
</evidence>
<organism evidence="12 13">
    <name type="scientific">Hyalomma marginatum</name>
    <dbReference type="NCBI Taxonomy" id="34627"/>
    <lineage>
        <taxon>Eukaryota</taxon>
        <taxon>Metazoa</taxon>
        <taxon>Ecdysozoa</taxon>
        <taxon>Arthropoda</taxon>
        <taxon>Chelicerata</taxon>
        <taxon>Arachnida</taxon>
        <taxon>Acari</taxon>
        <taxon>Parasitiformes</taxon>
        <taxon>Ixodida</taxon>
        <taxon>Ixodoidea</taxon>
        <taxon>Ixodidae</taxon>
        <taxon>Hyalomminae</taxon>
        <taxon>Hyalomma</taxon>
    </lineage>
</organism>
<evidence type="ECO:0000256" key="5">
    <source>
        <dbReference type="ARBA" id="ARBA00022741"/>
    </source>
</evidence>
<accession>A0A8S4C1W4</accession>
<comment type="subcellular location">
    <subcellularLocation>
        <location evidence="1">Cell membrane</location>
        <topology evidence="1">Multi-pass membrane protein</topology>
    </subcellularLocation>
</comment>
<gene>
    <name evidence="12" type="ORF">MHYMCMPASI_00975</name>
</gene>
<dbReference type="InterPro" id="IPR003439">
    <property type="entry name" value="ABC_transporter-like_ATP-bd"/>
</dbReference>
<dbReference type="SUPFAM" id="SSF52540">
    <property type="entry name" value="P-loop containing nucleoside triphosphate hydrolases"/>
    <property type="match status" value="1"/>
</dbReference>
<dbReference type="NCBIfam" id="TIGR01842">
    <property type="entry name" value="type_I_sec_PrtD"/>
    <property type="match status" value="1"/>
</dbReference>
<evidence type="ECO:0000313" key="13">
    <source>
        <dbReference type="Proteomes" id="UP000837675"/>
    </source>
</evidence>
<dbReference type="FunFam" id="3.40.50.300:FF:001444">
    <property type="entry name" value="ABC transporter ATP-binding protein"/>
    <property type="match status" value="1"/>
</dbReference>
<keyword evidence="7 9" id="KW-1133">Transmembrane helix</keyword>
<dbReference type="InterPro" id="IPR011527">
    <property type="entry name" value="ABC1_TM_dom"/>
</dbReference>
<feature type="domain" description="ABC transporter" evidence="10">
    <location>
        <begin position="336"/>
        <end position="572"/>
    </location>
</feature>
<dbReference type="Pfam" id="PF00664">
    <property type="entry name" value="ABC_membrane"/>
    <property type="match status" value="1"/>
</dbReference>
<dbReference type="InterPro" id="IPR036640">
    <property type="entry name" value="ABC1_TM_sf"/>
</dbReference>
<feature type="transmembrane region" description="Helical" evidence="9">
    <location>
        <begin position="252"/>
        <end position="270"/>
    </location>
</feature>
<dbReference type="InterPro" id="IPR039421">
    <property type="entry name" value="Type_1_exporter"/>
</dbReference>
<dbReference type="PROSITE" id="PS50929">
    <property type="entry name" value="ABC_TM1F"/>
    <property type="match status" value="1"/>
</dbReference>
<dbReference type="InterPro" id="IPR027417">
    <property type="entry name" value="P-loop_NTPase"/>
</dbReference>
<evidence type="ECO:0000259" key="11">
    <source>
        <dbReference type="PROSITE" id="PS50929"/>
    </source>
</evidence>
<feature type="transmembrane region" description="Helical" evidence="9">
    <location>
        <begin position="21"/>
        <end position="43"/>
    </location>
</feature>
<proteinExistence type="predicted"/>
<dbReference type="Gene3D" id="1.20.1560.10">
    <property type="entry name" value="ABC transporter type 1, transmembrane domain"/>
    <property type="match status" value="1"/>
</dbReference>
<evidence type="ECO:0000256" key="3">
    <source>
        <dbReference type="ARBA" id="ARBA00022475"/>
    </source>
</evidence>
<keyword evidence="3" id="KW-1003">Cell membrane</keyword>
<dbReference type="Gene3D" id="3.40.50.300">
    <property type="entry name" value="P-loop containing nucleotide triphosphate hydrolases"/>
    <property type="match status" value="1"/>
</dbReference>
<dbReference type="SUPFAM" id="SSF90123">
    <property type="entry name" value="ABC transporter transmembrane region"/>
    <property type="match status" value="1"/>
</dbReference>
<dbReference type="GO" id="GO:0015421">
    <property type="term" value="F:ABC-type oligopeptide transporter activity"/>
    <property type="evidence" value="ECO:0007669"/>
    <property type="project" value="TreeGrafter"/>
</dbReference>
<keyword evidence="6" id="KW-0067">ATP-binding</keyword>
<dbReference type="PROSITE" id="PS00211">
    <property type="entry name" value="ABC_TRANSPORTER_1"/>
    <property type="match status" value="1"/>
</dbReference>
<keyword evidence="5" id="KW-0547">Nucleotide-binding</keyword>
<dbReference type="EMBL" id="CAJVAF010000328">
    <property type="protein sequence ID" value="CAG7597931.1"/>
    <property type="molecule type" value="Genomic_DNA"/>
</dbReference>
<dbReference type="InterPro" id="IPR003593">
    <property type="entry name" value="AAA+_ATPase"/>
</dbReference>
<evidence type="ECO:0000256" key="7">
    <source>
        <dbReference type="ARBA" id="ARBA00022989"/>
    </source>
</evidence>
<evidence type="ECO:0000256" key="2">
    <source>
        <dbReference type="ARBA" id="ARBA00022448"/>
    </source>
</evidence>
<evidence type="ECO:0000256" key="4">
    <source>
        <dbReference type="ARBA" id="ARBA00022692"/>
    </source>
</evidence>
<feature type="transmembrane region" description="Helical" evidence="9">
    <location>
        <begin position="133"/>
        <end position="155"/>
    </location>
</feature>
<keyword evidence="8 9" id="KW-0472">Membrane</keyword>
<evidence type="ECO:0000256" key="6">
    <source>
        <dbReference type="ARBA" id="ARBA00022840"/>
    </source>
</evidence>
<keyword evidence="13" id="KW-1185">Reference proteome</keyword>